<feature type="region of interest" description="Disordered" evidence="14">
    <location>
        <begin position="539"/>
        <end position="564"/>
    </location>
</feature>
<dbReference type="OrthoDB" id="1903104at2759"/>
<evidence type="ECO:0000256" key="3">
    <source>
        <dbReference type="ARBA" id="ARBA00022723"/>
    </source>
</evidence>
<dbReference type="InterPro" id="IPR009057">
    <property type="entry name" value="Homeodomain-like_sf"/>
</dbReference>
<evidence type="ECO:0000256" key="13">
    <source>
        <dbReference type="RuleBase" id="RU000682"/>
    </source>
</evidence>
<keyword evidence="10 11" id="KW-0539">Nucleus</keyword>
<evidence type="ECO:0000256" key="14">
    <source>
        <dbReference type="SAM" id="MobiDB-lite"/>
    </source>
</evidence>
<evidence type="ECO:0000256" key="12">
    <source>
        <dbReference type="PROSITE-ProRule" id="PRU00146"/>
    </source>
</evidence>
<dbReference type="GeneID" id="113847225"/>
<accession>A0A8B8JMV5</accession>
<evidence type="ECO:0000256" key="4">
    <source>
        <dbReference type="ARBA" id="ARBA00022771"/>
    </source>
</evidence>
<evidence type="ECO:0000313" key="18">
    <source>
        <dbReference type="RefSeq" id="XP_027331993.1"/>
    </source>
</evidence>
<dbReference type="GO" id="GO:0008270">
    <property type="term" value="F:zinc ion binding"/>
    <property type="evidence" value="ECO:0007669"/>
    <property type="project" value="UniProtKB-KW"/>
</dbReference>
<dbReference type="RefSeq" id="XP_027331993.1">
    <property type="nucleotide sequence ID" value="XM_027476192.1"/>
</dbReference>
<evidence type="ECO:0000259" key="16">
    <source>
        <dbReference type="PROSITE" id="PS50071"/>
    </source>
</evidence>
<dbReference type="Gene3D" id="1.10.10.60">
    <property type="entry name" value="Homeodomain-like"/>
    <property type="match status" value="1"/>
</dbReference>
<evidence type="ECO:0000256" key="8">
    <source>
        <dbReference type="ARBA" id="ARBA00023155"/>
    </source>
</evidence>
<dbReference type="PANTHER" id="PTHR12628">
    <property type="entry name" value="POLYCOMB-LIKE TRANSCRIPTION FACTOR"/>
    <property type="match status" value="1"/>
</dbReference>
<keyword evidence="8 11" id="KW-0371">Homeobox</keyword>
<dbReference type="GO" id="GO:0010557">
    <property type="term" value="P:positive regulation of macromolecule biosynthetic process"/>
    <property type="evidence" value="ECO:0007669"/>
    <property type="project" value="UniProtKB-ARBA"/>
</dbReference>
<reference evidence="17" key="1">
    <citation type="journal article" date="2019" name="Toxins">
        <title>Detection of Abrin-Like and Prepropulchellin-Like Toxin Genes and Transcripts Using Whole Genome Sequencing and Full-Length Transcript Sequencing of Abrus precatorius.</title>
        <authorList>
            <person name="Hovde B.T."/>
            <person name="Daligault H.E."/>
            <person name="Hanschen E.R."/>
            <person name="Kunde Y.A."/>
            <person name="Johnson M.B."/>
            <person name="Starkenburg S.R."/>
            <person name="Johnson S.L."/>
        </authorList>
    </citation>
    <scope>NUCLEOTIDE SEQUENCE [LARGE SCALE GENOMIC DNA]</scope>
</reference>
<organism evidence="17 18">
    <name type="scientific">Abrus precatorius</name>
    <name type="common">Indian licorice</name>
    <name type="synonym">Glycine abrus</name>
    <dbReference type="NCBI Taxonomy" id="3816"/>
    <lineage>
        <taxon>Eukaryota</taxon>
        <taxon>Viridiplantae</taxon>
        <taxon>Streptophyta</taxon>
        <taxon>Embryophyta</taxon>
        <taxon>Tracheophyta</taxon>
        <taxon>Spermatophyta</taxon>
        <taxon>Magnoliopsida</taxon>
        <taxon>eudicotyledons</taxon>
        <taxon>Gunneridae</taxon>
        <taxon>Pentapetalae</taxon>
        <taxon>rosids</taxon>
        <taxon>fabids</taxon>
        <taxon>Fabales</taxon>
        <taxon>Fabaceae</taxon>
        <taxon>Papilionoideae</taxon>
        <taxon>50 kb inversion clade</taxon>
        <taxon>NPAAA clade</taxon>
        <taxon>indigoferoid/millettioid clade</taxon>
        <taxon>Abreae</taxon>
        <taxon>Abrus</taxon>
    </lineage>
</organism>
<sequence>MRDSEKQLNSRGSKKSSHLKARTECKRKKHKLKVESKSHTKNVGTNISKKRVIDSSLKAKGPRKDSSDKTLIAGQNLSKIHRKSSQKPSSKLQGNKSSHSSRKEEKDADGVVNLQKMKRKRKRKKKRQRNNADLDDASRLQRRTRYLLIKMKLEQNLIDAYSGEGWKGQSREKIRPEKELQRARKQILKCKLGIRDAIRQLDSLSSLSSIEDSTPDGSVYHEHIFCAKCKTREELPDNDIILCDGTCNRAFHQKCLDPPLDTENIPPGEQGWFCKFCECKMQILEAMNAHLGTHFSLHSTWQDVFKEEAAIPDGDTMLLNPEEEWPSDDSEDGDYNPERKEDSQNINTEGTDDDASDDLSSSTSLCYSDGECSPVDGVSHEYFSVNSSIDSDESEEKACGRRQRKAVDYKKLYDEMFGKDAPTCEQLSEDEDWGPGKRKRREKESDAVDSLMTLHESENKCPNNEENNMTRKASSSINIKRPCFRIPRDAVEKLRQVFAENELPPRSMKEGLSKELGLDTEKVSKWFKNARYLALKNRKQSEGADQLQSITSRKNSRMQNQENADLLKPKSLKITVRHSLKDVKNVTGRKKMKSSSSSFKKRQPDISPPQGENVNKDFVEISDDVSLKKLLKEKKRMVNFTFEGDSQAAELEFERLSKLKIKLDIMKQKLAGFQNYRGNGSNEPQSNEPSIVYVPIAVLREKVE</sequence>
<feature type="compositionally biased region" description="Basic residues" evidence="14">
    <location>
        <begin position="116"/>
        <end position="129"/>
    </location>
</feature>
<feature type="domain" description="PHD-type" evidence="15">
    <location>
        <begin position="223"/>
        <end position="280"/>
    </location>
</feature>
<dbReference type="SUPFAM" id="SSF46689">
    <property type="entry name" value="Homeodomain-like"/>
    <property type="match status" value="1"/>
</dbReference>
<dbReference type="FunFam" id="1.10.10.60:FF:000437">
    <property type="entry name" value="pathogenesis-related homeodomain protein"/>
    <property type="match status" value="1"/>
</dbReference>
<keyword evidence="5" id="KW-0862">Zinc</keyword>
<dbReference type="GO" id="GO:0005634">
    <property type="term" value="C:nucleus"/>
    <property type="evidence" value="ECO:0007669"/>
    <property type="project" value="UniProtKB-SubCell"/>
</dbReference>
<evidence type="ECO:0000313" key="17">
    <source>
        <dbReference type="Proteomes" id="UP000694853"/>
    </source>
</evidence>
<keyword evidence="3" id="KW-0479">Metal-binding</keyword>
<keyword evidence="17" id="KW-1185">Reference proteome</keyword>
<feature type="domain" description="Homeobox" evidence="16">
    <location>
        <begin position="477"/>
        <end position="537"/>
    </location>
</feature>
<evidence type="ECO:0000256" key="5">
    <source>
        <dbReference type="ARBA" id="ARBA00022833"/>
    </source>
</evidence>
<dbReference type="GO" id="GO:0045814">
    <property type="term" value="P:negative regulation of gene expression, epigenetic"/>
    <property type="evidence" value="ECO:0007669"/>
    <property type="project" value="TreeGrafter"/>
</dbReference>
<dbReference type="AlphaFoldDB" id="A0A8B8JMV5"/>
<dbReference type="PROSITE" id="PS50016">
    <property type="entry name" value="ZF_PHD_2"/>
    <property type="match status" value="1"/>
</dbReference>
<feature type="compositionally biased region" description="Polar residues" evidence="14">
    <location>
        <begin position="546"/>
        <end position="563"/>
    </location>
</feature>
<evidence type="ECO:0000313" key="19">
    <source>
        <dbReference type="RefSeq" id="XP_027331995.1"/>
    </source>
</evidence>
<protein>
    <submittedName>
        <fullName evidence="18 19">Pathogenesis-related homeodomain protein-like</fullName>
    </submittedName>
</protein>
<dbReference type="KEGG" id="aprc:113847225"/>
<dbReference type="Proteomes" id="UP000694853">
    <property type="component" value="Unplaced"/>
</dbReference>
<keyword evidence="6" id="KW-0805">Transcription regulation</keyword>
<dbReference type="CDD" id="cd15504">
    <property type="entry name" value="PHD_PRHA_like"/>
    <property type="match status" value="1"/>
</dbReference>
<dbReference type="SMART" id="SM00389">
    <property type="entry name" value="HOX"/>
    <property type="match status" value="1"/>
</dbReference>
<dbReference type="Pfam" id="PF00628">
    <property type="entry name" value="PHD"/>
    <property type="match status" value="1"/>
</dbReference>
<evidence type="ECO:0000256" key="2">
    <source>
        <dbReference type="ARBA" id="ARBA00007427"/>
    </source>
</evidence>
<feature type="compositionally biased region" description="Polar residues" evidence="14">
    <location>
        <begin position="460"/>
        <end position="475"/>
    </location>
</feature>
<feature type="region of interest" description="Disordered" evidence="14">
    <location>
        <begin position="1"/>
        <end position="137"/>
    </location>
</feature>
<dbReference type="InterPro" id="IPR019786">
    <property type="entry name" value="Zinc_finger_PHD-type_CS"/>
</dbReference>
<dbReference type="SMART" id="SM00249">
    <property type="entry name" value="PHD"/>
    <property type="match status" value="1"/>
</dbReference>
<dbReference type="InterPro" id="IPR001356">
    <property type="entry name" value="HD"/>
</dbReference>
<evidence type="ECO:0000256" key="11">
    <source>
        <dbReference type="PROSITE-ProRule" id="PRU00108"/>
    </source>
</evidence>
<evidence type="ECO:0000256" key="7">
    <source>
        <dbReference type="ARBA" id="ARBA00023125"/>
    </source>
</evidence>
<dbReference type="PANTHER" id="PTHR12628:SF10">
    <property type="entry name" value="HOMEOBOX DOMAIN-CONTAINING PROTEIN"/>
    <property type="match status" value="1"/>
</dbReference>
<evidence type="ECO:0000256" key="9">
    <source>
        <dbReference type="ARBA" id="ARBA00023163"/>
    </source>
</evidence>
<keyword evidence="9" id="KW-0804">Transcription</keyword>
<evidence type="ECO:0000256" key="6">
    <source>
        <dbReference type="ARBA" id="ARBA00023015"/>
    </source>
</evidence>
<dbReference type="PROSITE" id="PS50071">
    <property type="entry name" value="HOMEOBOX_2"/>
    <property type="match status" value="1"/>
</dbReference>
<evidence type="ECO:0000256" key="10">
    <source>
        <dbReference type="ARBA" id="ARBA00023242"/>
    </source>
</evidence>
<dbReference type="GO" id="GO:0003682">
    <property type="term" value="F:chromatin binding"/>
    <property type="evidence" value="ECO:0007669"/>
    <property type="project" value="TreeGrafter"/>
</dbReference>
<dbReference type="PROSITE" id="PS01359">
    <property type="entry name" value="ZF_PHD_1"/>
    <property type="match status" value="1"/>
</dbReference>
<reference evidence="18 19" key="2">
    <citation type="submission" date="2025-04" db="UniProtKB">
        <authorList>
            <consortium name="RefSeq"/>
        </authorList>
    </citation>
    <scope>IDENTIFICATION</scope>
    <source>
        <tissue evidence="18 19">Young leaves</tissue>
    </source>
</reference>
<feature type="region of interest" description="Disordered" evidence="14">
    <location>
        <begin position="316"/>
        <end position="363"/>
    </location>
</feature>
<keyword evidence="4 12" id="KW-0863">Zinc-finger</keyword>
<comment type="subcellular location">
    <subcellularLocation>
        <location evidence="1 11 13">Nucleus</location>
    </subcellularLocation>
</comment>
<dbReference type="SUPFAM" id="SSF57903">
    <property type="entry name" value="FYVE/PHD zinc finger"/>
    <property type="match status" value="1"/>
</dbReference>
<dbReference type="Gene3D" id="3.30.40.10">
    <property type="entry name" value="Zinc/RING finger domain, C3HC4 (zinc finger)"/>
    <property type="match status" value="1"/>
</dbReference>
<name>A0A8B8JMV5_ABRPR</name>
<dbReference type="CDD" id="cd00086">
    <property type="entry name" value="homeodomain"/>
    <property type="match status" value="1"/>
</dbReference>
<evidence type="ECO:0000256" key="1">
    <source>
        <dbReference type="ARBA" id="ARBA00004123"/>
    </source>
</evidence>
<dbReference type="InterPro" id="IPR013083">
    <property type="entry name" value="Znf_RING/FYVE/PHD"/>
</dbReference>
<dbReference type="FunFam" id="3.30.40.10:FF:000270">
    <property type="entry name" value="pathogenesis-related homeodomain protein-like"/>
    <property type="match status" value="1"/>
</dbReference>
<dbReference type="InterPro" id="IPR001965">
    <property type="entry name" value="Znf_PHD"/>
</dbReference>
<gene>
    <name evidence="18 19" type="primary">LOC113847225</name>
</gene>
<comment type="similarity">
    <text evidence="2">Belongs to the PHD-associated homeobox family.</text>
</comment>
<dbReference type="RefSeq" id="XP_027331995.1">
    <property type="nucleotide sequence ID" value="XM_027476194.1"/>
</dbReference>
<dbReference type="InterPro" id="IPR045876">
    <property type="entry name" value="PRHA-like_PHD-finger"/>
</dbReference>
<feature type="compositionally biased region" description="Acidic residues" evidence="14">
    <location>
        <begin position="321"/>
        <end position="335"/>
    </location>
</feature>
<dbReference type="GO" id="GO:0043565">
    <property type="term" value="F:sequence-specific DNA binding"/>
    <property type="evidence" value="ECO:0007669"/>
    <property type="project" value="UniProtKB-ARBA"/>
</dbReference>
<feature type="region of interest" description="Disordered" evidence="14">
    <location>
        <begin position="584"/>
        <end position="615"/>
    </location>
</feature>
<feature type="DNA-binding region" description="Homeobox" evidence="11">
    <location>
        <begin position="479"/>
        <end position="538"/>
    </location>
</feature>
<feature type="compositionally biased region" description="Basic residues" evidence="14">
    <location>
        <begin position="12"/>
        <end position="32"/>
    </location>
</feature>
<dbReference type="InterPro" id="IPR019787">
    <property type="entry name" value="Znf_PHD-finger"/>
</dbReference>
<evidence type="ECO:0000259" key="15">
    <source>
        <dbReference type="PROSITE" id="PS50016"/>
    </source>
</evidence>
<keyword evidence="7 11" id="KW-0238">DNA-binding</keyword>
<dbReference type="InterPro" id="IPR011011">
    <property type="entry name" value="Znf_FYVE_PHD"/>
</dbReference>
<feature type="compositionally biased region" description="Polar residues" evidence="14">
    <location>
        <begin position="86"/>
        <end position="98"/>
    </location>
</feature>
<dbReference type="Pfam" id="PF00046">
    <property type="entry name" value="Homeodomain"/>
    <property type="match status" value="1"/>
</dbReference>
<feature type="region of interest" description="Disordered" evidence="14">
    <location>
        <begin position="422"/>
        <end position="475"/>
    </location>
</feature>
<proteinExistence type="inferred from homology"/>
<dbReference type="GO" id="GO:0006355">
    <property type="term" value="P:regulation of DNA-templated transcription"/>
    <property type="evidence" value="ECO:0007669"/>
    <property type="project" value="UniProtKB-ARBA"/>
</dbReference>